<dbReference type="Pfam" id="PF00497">
    <property type="entry name" value="SBP_bac_3"/>
    <property type="match status" value="1"/>
</dbReference>
<feature type="signal peptide" evidence="2">
    <location>
        <begin position="1"/>
        <end position="22"/>
    </location>
</feature>
<proteinExistence type="predicted"/>
<dbReference type="RefSeq" id="WP_209990880.1">
    <property type="nucleotide sequence ID" value="NZ_JAGINO010000037.1"/>
</dbReference>
<evidence type="ECO:0000313" key="4">
    <source>
        <dbReference type="EMBL" id="MDQ0537172.1"/>
    </source>
</evidence>
<keyword evidence="5" id="KW-1185">Reference proteome</keyword>
<name>A0ABU0MUL6_9PROT</name>
<reference evidence="4 5" key="1">
    <citation type="submission" date="2023-07" db="EMBL/GenBank/DDBJ databases">
        <title>Genomic Encyclopedia of Type Strains, Phase IV (KMG-IV): sequencing the most valuable type-strain genomes for metagenomic binning, comparative biology and taxonomic classification.</title>
        <authorList>
            <person name="Goeker M."/>
        </authorList>
    </citation>
    <scope>NUCLEOTIDE SEQUENCE [LARGE SCALE GENOMIC DNA]</scope>
    <source>
        <strain evidence="4 5">DSM 19922</strain>
    </source>
</reference>
<dbReference type="PANTHER" id="PTHR35936">
    <property type="entry name" value="MEMBRANE-BOUND LYTIC MUREIN TRANSGLYCOSYLASE F"/>
    <property type="match status" value="1"/>
</dbReference>
<organism evidence="4 5">
    <name type="scientific">Azospirillum picis</name>
    <dbReference type="NCBI Taxonomy" id="488438"/>
    <lineage>
        <taxon>Bacteria</taxon>
        <taxon>Pseudomonadati</taxon>
        <taxon>Pseudomonadota</taxon>
        <taxon>Alphaproteobacteria</taxon>
        <taxon>Rhodospirillales</taxon>
        <taxon>Azospirillaceae</taxon>
        <taxon>Azospirillum</taxon>
    </lineage>
</organism>
<protein>
    <submittedName>
        <fullName evidence="4">Octopine/nopaline transport system substrate-binding protein</fullName>
    </submittedName>
</protein>
<evidence type="ECO:0000256" key="1">
    <source>
        <dbReference type="ARBA" id="ARBA00022729"/>
    </source>
</evidence>
<dbReference type="EMBL" id="JAUSVU010000039">
    <property type="protein sequence ID" value="MDQ0537172.1"/>
    <property type="molecule type" value="Genomic_DNA"/>
</dbReference>
<dbReference type="PANTHER" id="PTHR35936:SF19">
    <property type="entry name" value="AMINO-ACID-BINDING PROTEIN YXEM-RELATED"/>
    <property type="match status" value="1"/>
</dbReference>
<keyword evidence="1 2" id="KW-0732">Signal</keyword>
<dbReference type="SMART" id="SM00062">
    <property type="entry name" value="PBPb"/>
    <property type="match status" value="1"/>
</dbReference>
<evidence type="ECO:0000259" key="3">
    <source>
        <dbReference type="SMART" id="SM00062"/>
    </source>
</evidence>
<dbReference type="InterPro" id="IPR001638">
    <property type="entry name" value="Solute-binding_3/MltF_N"/>
</dbReference>
<feature type="domain" description="Solute-binding protein family 3/N-terminal" evidence="3">
    <location>
        <begin position="24"/>
        <end position="269"/>
    </location>
</feature>
<dbReference type="Proteomes" id="UP001244552">
    <property type="component" value="Unassembled WGS sequence"/>
</dbReference>
<accession>A0ABU0MUL6</accession>
<dbReference type="Gene3D" id="3.40.190.10">
    <property type="entry name" value="Periplasmic binding protein-like II"/>
    <property type="match status" value="2"/>
</dbReference>
<comment type="caution">
    <text evidence="4">The sequence shown here is derived from an EMBL/GenBank/DDBJ whole genome shotgun (WGS) entry which is preliminary data.</text>
</comment>
<sequence length="274" mass="28220">MLMMVRPALLALALLTAAPATADTLRIATEGAFPPWNAVDAGGQLQGFEIDLARDLCRRMEADCDVVAQDWDGILPGLQQGRYDAVMAAVSITAERARVVDFSTAYAADLGTFAVRSGSPLAAALPQLDRIDLAAPTPAAAEALAAIDRLLAGKRVGVQISTTHARVLAELFRSATVRSYDTADHAALDLAAGRLDAVLTARSSVEAMVKAGQPIAAAGPLMAGGPLGQGAAAAVRKGDPLAGRLSAAIEAAGHDGTTAALSRKWFGFDLSLPR</sequence>
<dbReference type="SUPFAM" id="SSF53850">
    <property type="entry name" value="Periplasmic binding protein-like II"/>
    <property type="match status" value="1"/>
</dbReference>
<evidence type="ECO:0000313" key="5">
    <source>
        <dbReference type="Proteomes" id="UP001244552"/>
    </source>
</evidence>
<evidence type="ECO:0000256" key="2">
    <source>
        <dbReference type="SAM" id="SignalP"/>
    </source>
</evidence>
<feature type="chain" id="PRO_5046470809" evidence="2">
    <location>
        <begin position="23"/>
        <end position="274"/>
    </location>
</feature>
<gene>
    <name evidence="4" type="ORF">QO018_006072</name>
</gene>